<dbReference type="RefSeq" id="WP_371754866.1">
    <property type="nucleotide sequence ID" value="NZ_JAYJLD010000022.1"/>
</dbReference>
<dbReference type="Pfam" id="PF13193">
    <property type="entry name" value="AMP-binding_C"/>
    <property type="match status" value="1"/>
</dbReference>
<name>A0ABU5ZJR4_9BACL</name>
<evidence type="ECO:0000256" key="2">
    <source>
        <dbReference type="ARBA" id="ARBA00022598"/>
    </source>
</evidence>
<dbReference type="Gene3D" id="3.30.300.30">
    <property type="match status" value="1"/>
</dbReference>
<protein>
    <recommendedName>
        <fullName evidence="3">AMP-binding enzyme C-terminal domain-containing protein</fullName>
    </recommendedName>
</protein>
<accession>A0ABU5ZJR4</accession>
<dbReference type="Proteomes" id="UP001310386">
    <property type="component" value="Unassembled WGS sequence"/>
</dbReference>
<dbReference type="PANTHER" id="PTHR43201">
    <property type="entry name" value="ACYL-COA SYNTHETASE"/>
    <property type="match status" value="1"/>
</dbReference>
<gene>
    <name evidence="4" type="ORF">VF724_13820</name>
</gene>
<comment type="caution">
    <text evidence="4">The sequence shown here is derived from an EMBL/GenBank/DDBJ whole genome shotgun (WGS) entry which is preliminary data.</text>
</comment>
<organism evidence="4 5">
    <name type="scientific">Ferviditalea candida</name>
    <dbReference type="NCBI Taxonomy" id="3108399"/>
    <lineage>
        <taxon>Bacteria</taxon>
        <taxon>Bacillati</taxon>
        <taxon>Bacillota</taxon>
        <taxon>Bacilli</taxon>
        <taxon>Bacillales</taxon>
        <taxon>Paenibacillaceae</taxon>
        <taxon>Ferviditalea</taxon>
    </lineage>
</organism>
<dbReference type="InterPro" id="IPR045851">
    <property type="entry name" value="AMP-bd_C_sf"/>
</dbReference>
<evidence type="ECO:0000256" key="1">
    <source>
        <dbReference type="ARBA" id="ARBA00006432"/>
    </source>
</evidence>
<dbReference type="PANTHER" id="PTHR43201:SF5">
    <property type="entry name" value="MEDIUM-CHAIN ACYL-COA LIGASE ACSF2, MITOCHONDRIAL"/>
    <property type="match status" value="1"/>
</dbReference>
<reference evidence="4" key="1">
    <citation type="submission" date="2023-12" db="EMBL/GenBank/DDBJ databases">
        <title>Fervidustalea candida gen. nov., sp. nov., a novel member of the family Paenibacillaceae isolated from a geothermal area.</title>
        <authorList>
            <person name="Li W.-J."/>
            <person name="Jiao J.-Y."/>
            <person name="Chen Y."/>
        </authorList>
    </citation>
    <scope>NUCLEOTIDE SEQUENCE</scope>
    <source>
        <strain evidence="4">SYSU GA230002</strain>
    </source>
</reference>
<keyword evidence="5" id="KW-1185">Reference proteome</keyword>
<evidence type="ECO:0000313" key="4">
    <source>
        <dbReference type="EMBL" id="MEB3102743.1"/>
    </source>
</evidence>
<evidence type="ECO:0000313" key="5">
    <source>
        <dbReference type="Proteomes" id="UP001310386"/>
    </source>
</evidence>
<dbReference type="InterPro" id="IPR025110">
    <property type="entry name" value="AMP-bd_C"/>
</dbReference>
<feature type="domain" description="AMP-binding enzyme C-terminal" evidence="3">
    <location>
        <begin position="13"/>
        <end position="88"/>
    </location>
</feature>
<proteinExistence type="inferred from homology"/>
<comment type="similarity">
    <text evidence="1">Belongs to the ATP-dependent AMP-binding enzyme family.</text>
</comment>
<keyword evidence="2" id="KW-0436">Ligase</keyword>
<dbReference type="EMBL" id="JAYJLD010000022">
    <property type="protein sequence ID" value="MEB3102743.1"/>
    <property type="molecule type" value="Genomic_DNA"/>
</dbReference>
<evidence type="ECO:0000259" key="3">
    <source>
        <dbReference type="Pfam" id="PF13193"/>
    </source>
</evidence>
<sequence length="95" mass="10980">MIVSAGENVYPFEVEQVLRTHPQVEDAAVIGIRDVHFGQRLKAFVLLAPYAETTKEKLFEWLRARMARFQLPKEIIFVDHLPYTSLGKPDKKLLN</sequence>
<dbReference type="SUPFAM" id="SSF56801">
    <property type="entry name" value="Acetyl-CoA synthetase-like"/>
    <property type="match status" value="1"/>
</dbReference>